<feature type="transmembrane region" description="Helical" evidence="1">
    <location>
        <begin position="255"/>
        <end position="274"/>
    </location>
</feature>
<feature type="transmembrane region" description="Helical" evidence="1">
    <location>
        <begin position="12"/>
        <end position="33"/>
    </location>
</feature>
<feature type="transmembrane region" description="Helical" evidence="1">
    <location>
        <begin position="157"/>
        <end position="175"/>
    </location>
</feature>
<name>A0A085WEP0_9BACT</name>
<keyword evidence="1" id="KW-0472">Membrane</keyword>
<comment type="caution">
    <text evidence="2">The sequence shown here is derived from an EMBL/GenBank/DDBJ whole genome shotgun (WGS) entry which is preliminary data.</text>
</comment>
<organism evidence="2 3">
    <name type="scientific">Hyalangium minutum</name>
    <dbReference type="NCBI Taxonomy" id="394096"/>
    <lineage>
        <taxon>Bacteria</taxon>
        <taxon>Pseudomonadati</taxon>
        <taxon>Myxococcota</taxon>
        <taxon>Myxococcia</taxon>
        <taxon>Myxococcales</taxon>
        <taxon>Cystobacterineae</taxon>
        <taxon>Archangiaceae</taxon>
        <taxon>Hyalangium</taxon>
    </lineage>
</organism>
<evidence type="ECO:0000313" key="3">
    <source>
        <dbReference type="Proteomes" id="UP000028725"/>
    </source>
</evidence>
<feature type="transmembrane region" description="Helical" evidence="1">
    <location>
        <begin position="281"/>
        <end position="298"/>
    </location>
</feature>
<feature type="transmembrane region" description="Helical" evidence="1">
    <location>
        <begin position="181"/>
        <end position="202"/>
    </location>
</feature>
<protein>
    <submittedName>
        <fullName evidence="2">Putative large integral membrane protein</fullName>
    </submittedName>
</protein>
<dbReference type="Proteomes" id="UP000028725">
    <property type="component" value="Unassembled WGS sequence"/>
</dbReference>
<feature type="transmembrane region" description="Helical" evidence="1">
    <location>
        <begin position="434"/>
        <end position="452"/>
    </location>
</feature>
<feature type="transmembrane region" description="Helical" evidence="1">
    <location>
        <begin position="374"/>
        <end position="391"/>
    </location>
</feature>
<reference evidence="2 3" key="1">
    <citation type="submission" date="2014-04" db="EMBL/GenBank/DDBJ databases">
        <title>Genome assembly of Hyalangium minutum DSM 14724.</title>
        <authorList>
            <person name="Sharma G."/>
            <person name="Subramanian S."/>
        </authorList>
    </citation>
    <scope>NUCLEOTIDE SEQUENCE [LARGE SCALE GENOMIC DNA]</scope>
    <source>
        <strain evidence="2 3">DSM 14724</strain>
    </source>
</reference>
<dbReference type="STRING" id="394096.DB31_1218"/>
<dbReference type="InterPro" id="IPR018674">
    <property type="entry name" value="DUF2142_membrane"/>
</dbReference>
<dbReference type="Pfam" id="PF09913">
    <property type="entry name" value="DUF2142"/>
    <property type="match status" value="1"/>
</dbReference>
<dbReference type="EMBL" id="JMCB01000011">
    <property type="protein sequence ID" value="KFE66153.1"/>
    <property type="molecule type" value="Genomic_DNA"/>
</dbReference>
<keyword evidence="1" id="KW-1133">Transmembrane helix</keyword>
<evidence type="ECO:0000313" key="2">
    <source>
        <dbReference type="EMBL" id="KFE66153.1"/>
    </source>
</evidence>
<sequence length="516" mass="55387">MFRAMSPDSRSKAWPAWLMAGCYGLWLVAWSMATPLFSGADEWAHYLRTVGIREGRWIGDRLPEDFDFPGFTPAQQAFLRQTSRFIDVPAGMAPRGYGCNAFVAEQSAGCLAQAGAYPEARREVTVTGAYPPAFYLLPAVAMLPAHSPSSALPLARLANLLVCGVLLGLALRALAETPEPAPALTAFAVALTPMGLGTMAALSPSGPEVAGALTFAAGLYRLASQPRGGPWAWAACLVGGVALGIARALGVAWVVLLVGSFLVLLGRAGVVQLARHQRSRVLLGGGLLLGALLLSRLWERLHGATVPVTLLPSLRAWREAFKHYPVWLREQVGVFQYLDAEMPAWAYPAWGVLLLALGVGCWPRLSAGWRWRAGVVAVGILAVPLGLYAMLVRNSEFWLQGRYVLPLTCALPLLFGAGALSAEREEQAQGQRFPWVWLAGGAGFLHAVAWYSNARRSAVGNEGPWLFFSSAEWQPPLGWASGCVLALLCAVALPLCVWWAGRTGTCEPHATPPHPR</sequence>
<accession>A0A085WEP0</accession>
<proteinExistence type="predicted"/>
<feature type="transmembrane region" description="Helical" evidence="1">
    <location>
        <begin position="403"/>
        <end position="422"/>
    </location>
</feature>
<dbReference type="AlphaFoldDB" id="A0A085WEP0"/>
<evidence type="ECO:0000256" key="1">
    <source>
        <dbReference type="SAM" id="Phobius"/>
    </source>
</evidence>
<keyword evidence="1" id="KW-0812">Transmembrane</keyword>
<gene>
    <name evidence="2" type="ORF">DB31_1218</name>
</gene>
<feature type="transmembrane region" description="Helical" evidence="1">
    <location>
        <begin position="344"/>
        <end position="362"/>
    </location>
</feature>
<feature type="transmembrane region" description="Helical" evidence="1">
    <location>
        <begin position="477"/>
        <end position="500"/>
    </location>
</feature>
<keyword evidence="3" id="KW-1185">Reference proteome</keyword>